<name>A0A6S7D7G3_9BURK</name>
<organism evidence="1 2">
    <name type="scientific">Paraburkholderia ultramafica</name>
    <dbReference type="NCBI Taxonomy" id="1544867"/>
    <lineage>
        <taxon>Bacteria</taxon>
        <taxon>Pseudomonadati</taxon>
        <taxon>Pseudomonadota</taxon>
        <taxon>Betaproteobacteria</taxon>
        <taxon>Burkholderiales</taxon>
        <taxon>Burkholderiaceae</taxon>
        <taxon>Paraburkholderia</taxon>
    </lineage>
</organism>
<proteinExistence type="predicted"/>
<dbReference type="EMBL" id="CADIKK010000074">
    <property type="protein sequence ID" value="CAB3809475.1"/>
    <property type="molecule type" value="Genomic_DNA"/>
</dbReference>
<evidence type="ECO:0000313" key="2">
    <source>
        <dbReference type="Proteomes" id="UP000494365"/>
    </source>
</evidence>
<dbReference type="Proteomes" id="UP000494365">
    <property type="component" value="Unassembled WGS sequence"/>
</dbReference>
<evidence type="ECO:0000313" key="1">
    <source>
        <dbReference type="EMBL" id="CAB3809475.1"/>
    </source>
</evidence>
<sequence length="72" mass="7828">MEPEAAVTNLSVPVLLTLSGGFLDAFTYIGHGKAVLQAQRHRVIRHAKGLHDRTVILPPRPVQGLKPRIAPT</sequence>
<accession>A0A6S7D7G3</accession>
<dbReference type="AlphaFoldDB" id="A0A6S7D7G3"/>
<gene>
    <name evidence="1" type="ORF">LMG28614_07040</name>
</gene>
<keyword evidence="2" id="KW-1185">Reference proteome</keyword>
<protein>
    <submittedName>
        <fullName evidence="1">Uncharacterized protein</fullName>
    </submittedName>
</protein>
<reference evidence="1 2" key="1">
    <citation type="submission" date="2020-04" db="EMBL/GenBank/DDBJ databases">
        <authorList>
            <person name="De Canck E."/>
        </authorList>
    </citation>
    <scope>NUCLEOTIDE SEQUENCE [LARGE SCALE GENOMIC DNA]</scope>
    <source>
        <strain evidence="1 2">LMG 28614</strain>
    </source>
</reference>